<dbReference type="Proteomes" id="UP000050482">
    <property type="component" value="Unassembled WGS sequence"/>
</dbReference>
<evidence type="ECO:0000259" key="7">
    <source>
        <dbReference type="Pfam" id="PF04138"/>
    </source>
</evidence>
<dbReference type="STRING" id="471514.AN477_03145"/>
<evidence type="ECO:0000256" key="3">
    <source>
        <dbReference type="ARBA" id="ARBA00022692"/>
    </source>
</evidence>
<feature type="domain" description="GtrA/DPMS transmembrane" evidence="7">
    <location>
        <begin position="15"/>
        <end position="142"/>
    </location>
</feature>
<keyword evidence="5 6" id="KW-0472">Membrane</keyword>
<dbReference type="GO" id="GO:0000271">
    <property type="term" value="P:polysaccharide biosynthetic process"/>
    <property type="evidence" value="ECO:0007669"/>
    <property type="project" value="InterPro"/>
</dbReference>
<dbReference type="Pfam" id="PF04138">
    <property type="entry name" value="GtrA_DPMS_TM"/>
    <property type="match status" value="1"/>
</dbReference>
<dbReference type="PATRIC" id="fig|471514.4.peg.2966"/>
<feature type="transmembrane region" description="Helical" evidence="6">
    <location>
        <begin position="45"/>
        <end position="64"/>
    </location>
</feature>
<reference evidence="8 9" key="1">
    <citation type="submission" date="2015-09" db="EMBL/GenBank/DDBJ databases">
        <title>Draft genome sequence of Alicyclobacillus ferrooxydans DSM 22381.</title>
        <authorList>
            <person name="Hemp J."/>
        </authorList>
    </citation>
    <scope>NUCLEOTIDE SEQUENCE [LARGE SCALE GENOMIC DNA]</scope>
    <source>
        <strain evidence="8 9">TC-34</strain>
    </source>
</reference>
<keyword evidence="9" id="KW-1185">Reference proteome</keyword>
<comment type="similarity">
    <text evidence="2">Belongs to the GtrA family.</text>
</comment>
<dbReference type="InterPro" id="IPR007267">
    <property type="entry name" value="GtrA_DPMS_TM"/>
</dbReference>
<dbReference type="PANTHER" id="PTHR38459">
    <property type="entry name" value="PROPHAGE BACTOPRENOL-LINKED GLUCOSE TRANSLOCASE HOMOLOG"/>
    <property type="match status" value="1"/>
</dbReference>
<evidence type="ECO:0000313" key="9">
    <source>
        <dbReference type="Proteomes" id="UP000050482"/>
    </source>
</evidence>
<dbReference type="AlphaFoldDB" id="A0A0P9F232"/>
<protein>
    <recommendedName>
        <fullName evidence="7">GtrA/DPMS transmembrane domain-containing protein</fullName>
    </recommendedName>
</protein>
<accession>A0A0P9F232</accession>
<evidence type="ECO:0000256" key="6">
    <source>
        <dbReference type="SAM" id="Phobius"/>
    </source>
</evidence>
<comment type="subcellular location">
    <subcellularLocation>
        <location evidence="1">Membrane</location>
        <topology evidence="1">Multi-pass membrane protein</topology>
    </subcellularLocation>
</comment>
<name>A0A0P9F232_9BACL</name>
<feature type="transmembrane region" description="Helical" evidence="6">
    <location>
        <begin position="84"/>
        <end position="108"/>
    </location>
</feature>
<evidence type="ECO:0000256" key="5">
    <source>
        <dbReference type="ARBA" id="ARBA00023136"/>
    </source>
</evidence>
<feature type="transmembrane region" description="Helical" evidence="6">
    <location>
        <begin position="16"/>
        <end position="39"/>
    </location>
</feature>
<keyword evidence="4 6" id="KW-1133">Transmembrane helix</keyword>
<dbReference type="InterPro" id="IPR051401">
    <property type="entry name" value="GtrA_CellWall_Glycosyl"/>
</dbReference>
<gene>
    <name evidence="8" type="ORF">AN477_03145</name>
</gene>
<evidence type="ECO:0000256" key="4">
    <source>
        <dbReference type="ARBA" id="ARBA00022989"/>
    </source>
</evidence>
<dbReference type="GO" id="GO:0005886">
    <property type="term" value="C:plasma membrane"/>
    <property type="evidence" value="ECO:0007669"/>
    <property type="project" value="TreeGrafter"/>
</dbReference>
<evidence type="ECO:0000313" key="8">
    <source>
        <dbReference type="EMBL" id="KPV45420.1"/>
    </source>
</evidence>
<evidence type="ECO:0000256" key="2">
    <source>
        <dbReference type="ARBA" id="ARBA00009399"/>
    </source>
</evidence>
<organism evidence="8 9">
    <name type="scientific">Alicyclobacillus ferrooxydans</name>
    <dbReference type="NCBI Taxonomy" id="471514"/>
    <lineage>
        <taxon>Bacteria</taxon>
        <taxon>Bacillati</taxon>
        <taxon>Bacillota</taxon>
        <taxon>Bacilli</taxon>
        <taxon>Bacillales</taxon>
        <taxon>Alicyclobacillaceae</taxon>
        <taxon>Alicyclobacillus</taxon>
    </lineage>
</organism>
<proteinExistence type="inferred from homology"/>
<dbReference type="EMBL" id="LJCO01000011">
    <property type="protein sequence ID" value="KPV45420.1"/>
    <property type="molecule type" value="Genomic_DNA"/>
</dbReference>
<comment type="caution">
    <text evidence="8">The sequence shown here is derived from an EMBL/GenBank/DDBJ whole genome shotgun (WGS) entry which is preliminary data.</text>
</comment>
<sequence>MAPVSVKHSIKRYTKFILVGLSNGLVDLAVLNLLMVMIPNHSARVLVLENTLAVACAIANSYVLNRHWTFADKSDGSSRETVLFFAQALLNIVLNDVILGWCTNYLVFSRNIPLFVSSNTSKALAMFLSSSVSYLFMQFVVFRGVRRRRGVRD</sequence>
<dbReference type="PANTHER" id="PTHR38459:SF1">
    <property type="entry name" value="PROPHAGE BACTOPRENOL-LINKED GLUCOSE TRANSLOCASE HOMOLOG"/>
    <property type="match status" value="1"/>
</dbReference>
<feature type="transmembrane region" description="Helical" evidence="6">
    <location>
        <begin position="123"/>
        <end position="142"/>
    </location>
</feature>
<evidence type="ECO:0000256" key="1">
    <source>
        <dbReference type="ARBA" id="ARBA00004141"/>
    </source>
</evidence>
<keyword evidence="3 6" id="KW-0812">Transmembrane</keyword>